<dbReference type="InterPro" id="IPR050707">
    <property type="entry name" value="HTH_MetabolicPath_Reg"/>
</dbReference>
<sequence>MLKTVDLASELLMKFNRHQPSWSAKALAKALNQNYSTIYRIVKTLHKHDFLAYDDTTKTYSLGISIWQLGQVVDNSMNLESLIRPYLTKLKDLTGESVFFTIRKGYRGITLLAVEPENKVKFTAETGASVPLFPGASYRSILAYQPEEFVEELIEGGLPQYTPNTMTNPNKLRKELEKIRVDGYARSEGEYTPDVIAWAVPIRDFENKVNCSVTLSGPTYRANNLDQNQAIYQLKETALEVERILRQTAYRFQ</sequence>
<dbReference type="PANTHER" id="PTHR30136">
    <property type="entry name" value="HELIX-TURN-HELIX TRANSCRIPTIONAL REGULATOR, ICLR FAMILY"/>
    <property type="match status" value="1"/>
</dbReference>
<dbReference type="PROSITE" id="PS51077">
    <property type="entry name" value="HTH_ICLR"/>
    <property type="match status" value="1"/>
</dbReference>
<keyword evidence="2" id="KW-0238">DNA-binding</keyword>
<dbReference type="Gene3D" id="3.30.450.40">
    <property type="match status" value="1"/>
</dbReference>
<gene>
    <name evidence="6" type="ORF">NRE15_10910</name>
</gene>
<protein>
    <submittedName>
        <fullName evidence="6">IclR family transcriptional regulator</fullName>
    </submittedName>
</protein>
<dbReference type="Proteomes" id="UP001315967">
    <property type="component" value="Chromosome"/>
</dbReference>
<keyword evidence="7" id="KW-1185">Reference proteome</keyword>
<evidence type="ECO:0000259" key="4">
    <source>
        <dbReference type="PROSITE" id="PS51077"/>
    </source>
</evidence>
<dbReference type="InterPro" id="IPR005471">
    <property type="entry name" value="Tscrpt_reg_IclR_N"/>
</dbReference>
<feature type="domain" description="IclR-ED" evidence="5">
    <location>
        <begin position="65"/>
        <end position="247"/>
    </location>
</feature>
<keyword evidence="1" id="KW-0805">Transcription regulation</keyword>
<dbReference type="PANTHER" id="PTHR30136:SF24">
    <property type="entry name" value="HTH-TYPE TRANSCRIPTIONAL REPRESSOR ALLR"/>
    <property type="match status" value="1"/>
</dbReference>
<dbReference type="PROSITE" id="PS51078">
    <property type="entry name" value="ICLR_ED"/>
    <property type="match status" value="1"/>
</dbReference>
<evidence type="ECO:0000313" key="6">
    <source>
        <dbReference type="EMBL" id="UUX33406.1"/>
    </source>
</evidence>
<dbReference type="InterPro" id="IPR036390">
    <property type="entry name" value="WH_DNA-bd_sf"/>
</dbReference>
<evidence type="ECO:0000313" key="7">
    <source>
        <dbReference type="Proteomes" id="UP001315967"/>
    </source>
</evidence>
<accession>A0ABY5P494</accession>
<reference evidence="6 7" key="1">
    <citation type="submission" date="2022-08" db="EMBL/GenBank/DDBJ databases">
        <title>Aerococcaceae sp. nov isolated from spoiled eye mask.</title>
        <authorList>
            <person name="Zhou G."/>
            <person name="Xie X.-B."/>
            <person name="Shi Q.-S."/>
            <person name="Wang Y.-S."/>
            <person name="Wen X."/>
            <person name="Peng H."/>
            <person name="Yang X.-J."/>
            <person name="Tao H.-B."/>
            <person name="Huang X.-M."/>
        </authorList>
    </citation>
    <scope>NUCLEOTIDE SEQUENCE [LARGE SCALE GENOMIC DNA]</scope>
    <source>
        <strain evidence="7">DM20194951</strain>
    </source>
</reference>
<organism evidence="6 7">
    <name type="scientific">Fundicoccus culcitae</name>
    <dbReference type="NCBI Taxonomy" id="2969821"/>
    <lineage>
        <taxon>Bacteria</taxon>
        <taxon>Bacillati</taxon>
        <taxon>Bacillota</taxon>
        <taxon>Bacilli</taxon>
        <taxon>Lactobacillales</taxon>
        <taxon>Aerococcaceae</taxon>
        <taxon>Fundicoccus</taxon>
    </lineage>
</organism>
<evidence type="ECO:0000256" key="2">
    <source>
        <dbReference type="ARBA" id="ARBA00023125"/>
    </source>
</evidence>
<feature type="domain" description="HTH iclR-type" evidence="4">
    <location>
        <begin position="2"/>
        <end position="64"/>
    </location>
</feature>
<evidence type="ECO:0000259" key="5">
    <source>
        <dbReference type="PROSITE" id="PS51078"/>
    </source>
</evidence>
<dbReference type="InterPro" id="IPR036388">
    <property type="entry name" value="WH-like_DNA-bd_sf"/>
</dbReference>
<dbReference type="InterPro" id="IPR014757">
    <property type="entry name" value="Tscrpt_reg_IclR_C"/>
</dbReference>
<dbReference type="SUPFAM" id="SSF46785">
    <property type="entry name" value="Winged helix' DNA-binding domain"/>
    <property type="match status" value="1"/>
</dbReference>
<dbReference type="SUPFAM" id="SSF55781">
    <property type="entry name" value="GAF domain-like"/>
    <property type="match status" value="1"/>
</dbReference>
<name>A0ABY5P494_9LACT</name>
<dbReference type="Gene3D" id="1.10.10.10">
    <property type="entry name" value="Winged helix-like DNA-binding domain superfamily/Winged helix DNA-binding domain"/>
    <property type="match status" value="1"/>
</dbReference>
<dbReference type="Pfam" id="PF09339">
    <property type="entry name" value="HTH_IclR"/>
    <property type="match status" value="1"/>
</dbReference>
<dbReference type="SMART" id="SM00346">
    <property type="entry name" value="HTH_ICLR"/>
    <property type="match status" value="1"/>
</dbReference>
<dbReference type="EMBL" id="CP102453">
    <property type="protein sequence ID" value="UUX33406.1"/>
    <property type="molecule type" value="Genomic_DNA"/>
</dbReference>
<dbReference type="Pfam" id="PF01614">
    <property type="entry name" value="IclR_C"/>
    <property type="match status" value="1"/>
</dbReference>
<evidence type="ECO:0000256" key="1">
    <source>
        <dbReference type="ARBA" id="ARBA00023015"/>
    </source>
</evidence>
<dbReference type="InterPro" id="IPR029016">
    <property type="entry name" value="GAF-like_dom_sf"/>
</dbReference>
<proteinExistence type="predicted"/>
<dbReference type="RefSeq" id="WP_313792907.1">
    <property type="nucleotide sequence ID" value="NZ_CP102453.1"/>
</dbReference>
<keyword evidence="3" id="KW-0804">Transcription</keyword>
<evidence type="ECO:0000256" key="3">
    <source>
        <dbReference type="ARBA" id="ARBA00023163"/>
    </source>
</evidence>